<feature type="domain" description="PilZ" evidence="1">
    <location>
        <begin position="106"/>
        <end position="202"/>
    </location>
</feature>
<organism evidence="2 3">
    <name type="scientific">Archangium gephyra</name>
    <dbReference type="NCBI Taxonomy" id="48"/>
    <lineage>
        <taxon>Bacteria</taxon>
        <taxon>Pseudomonadati</taxon>
        <taxon>Myxococcota</taxon>
        <taxon>Myxococcia</taxon>
        <taxon>Myxococcales</taxon>
        <taxon>Cystobacterineae</taxon>
        <taxon>Archangiaceae</taxon>
        <taxon>Archangium</taxon>
    </lineage>
</organism>
<gene>
    <name evidence="2" type="ORF">DI536_34260</name>
</gene>
<sequence length="207" mass="22696">MGALLQTELKVASPVELAERYYPKGRLGGLSLAGRPPGVLGERVQLVVRVGRPARQFEVHGQLGWVRHKAGPGQPPSFGVDFLPEDDATRVRLLAFARQELDGSFTRAEQRQQVSLQVRVMHDGVQRKEHLADLSTGGAFIRTWNPLPVGALVVVYLRPPLALTGFEVRAEVAWVRRVGEHAGMGVAFDADDAVSARLEKLLARLAR</sequence>
<dbReference type="GO" id="GO:0035438">
    <property type="term" value="F:cyclic-di-GMP binding"/>
    <property type="evidence" value="ECO:0007669"/>
    <property type="project" value="InterPro"/>
</dbReference>
<dbReference type="AlphaFoldDB" id="A0A2W5SUG0"/>
<dbReference type="InterPro" id="IPR009875">
    <property type="entry name" value="PilZ_domain"/>
</dbReference>
<dbReference type="SUPFAM" id="SSF141371">
    <property type="entry name" value="PilZ domain-like"/>
    <property type="match status" value="1"/>
</dbReference>
<protein>
    <recommendedName>
        <fullName evidence="1">PilZ domain-containing protein</fullName>
    </recommendedName>
</protein>
<name>A0A2W5SUG0_9BACT</name>
<dbReference type="EMBL" id="QFQP01000058">
    <property type="protein sequence ID" value="PZR04423.1"/>
    <property type="molecule type" value="Genomic_DNA"/>
</dbReference>
<dbReference type="Gene3D" id="2.40.10.220">
    <property type="entry name" value="predicted glycosyltransferase like domains"/>
    <property type="match status" value="2"/>
</dbReference>
<evidence type="ECO:0000313" key="3">
    <source>
        <dbReference type="Proteomes" id="UP000249061"/>
    </source>
</evidence>
<evidence type="ECO:0000259" key="1">
    <source>
        <dbReference type="Pfam" id="PF07238"/>
    </source>
</evidence>
<reference evidence="2 3" key="1">
    <citation type="submission" date="2017-08" db="EMBL/GenBank/DDBJ databases">
        <title>Infants hospitalized years apart are colonized by the same room-sourced microbial strains.</title>
        <authorList>
            <person name="Brooks B."/>
            <person name="Olm M.R."/>
            <person name="Firek B.A."/>
            <person name="Baker R."/>
            <person name="Thomas B.C."/>
            <person name="Morowitz M.J."/>
            <person name="Banfield J.F."/>
        </authorList>
    </citation>
    <scope>NUCLEOTIDE SEQUENCE [LARGE SCALE GENOMIC DNA]</scope>
    <source>
        <strain evidence="2">S2_003_000_R2_14</strain>
    </source>
</reference>
<accession>A0A2W5SUG0</accession>
<dbReference type="Proteomes" id="UP000249061">
    <property type="component" value="Unassembled WGS sequence"/>
</dbReference>
<comment type="caution">
    <text evidence="2">The sequence shown here is derived from an EMBL/GenBank/DDBJ whole genome shotgun (WGS) entry which is preliminary data.</text>
</comment>
<proteinExistence type="predicted"/>
<evidence type="ECO:0000313" key="2">
    <source>
        <dbReference type="EMBL" id="PZR04423.1"/>
    </source>
</evidence>
<dbReference type="Pfam" id="PF07238">
    <property type="entry name" value="PilZ"/>
    <property type="match status" value="1"/>
</dbReference>